<organism evidence="1 2">
    <name type="scientific">Cetraspora pellucida</name>
    <dbReference type="NCBI Taxonomy" id="1433469"/>
    <lineage>
        <taxon>Eukaryota</taxon>
        <taxon>Fungi</taxon>
        <taxon>Fungi incertae sedis</taxon>
        <taxon>Mucoromycota</taxon>
        <taxon>Glomeromycotina</taxon>
        <taxon>Glomeromycetes</taxon>
        <taxon>Diversisporales</taxon>
        <taxon>Gigasporaceae</taxon>
        <taxon>Cetraspora</taxon>
    </lineage>
</organism>
<dbReference type="Proteomes" id="UP000789366">
    <property type="component" value="Unassembled WGS sequence"/>
</dbReference>
<gene>
    <name evidence="1" type="ORF">SPELUC_LOCUS4472</name>
</gene>
<reference evidence="1" key="1">
    <citation type="submission" date="2021-06" db="EMBL/GenBank/DDBJ databases">
        <authorList>
            <person name="Kallberg Y."/>
            <person name="Tangrot J."/>
            <person name="Rosling A."/>
        </authorList>
    </citation>
    <scope>NUCLEOTIDE SEQUENCE</scope>
    <source>
        <strain evidence="1">28 12/20/2015</strain>
    </source>
</reference>
<proteinExistence type="predicted"/>
<protein>
    <submittedName>
        <fullName evidence="1">15753_t:CDS:1</fullName>
    </submittedName>
</protein>
<accession>A0ACA9LJQ5</accession>
<comment type="caution">
    <text evidence="1">The sequence shown here is derived from an EMBL/GenBank/DDBJ whole genome shotgun (WGS) entry which is preliminary data.</text>
</comment>
<evidence type="ECO:0000313" key="1">
    <source>
        <dbReference type="EMBL" id="CAG8533415.1"/>
    </source>
</evidence>
<evidence type="ECO:0000313" key="2">
    <source>
        <dbReference type="Proteomes" id="UP000789366"/>
    </source>
</evidence>
<sequence length="462" mass="52796">MINQLITKCNDFRDPLRDDLVAKLDYFNQRDNKDYISELDNKYQKCDDLLTDLDETEDLPDYQQKIKELTTKLYQLANQEAERKGERVETIPPHLMSDDYIISLLDLLDDLKQEKKQSETNLNQDKSQMLADLKELKGEITDKKITKKITNSWQLAEYVGKVAKIIQAEVIAKEQKATRTAKKELADLENKINDLLGTQTDANPNGIPDGKTLKQLIDDYNSGQIKITAYEKIIKNDLGFDPASPDLNTQIKKQLGGVKLAEISTDLKKLVDRYNISNDLQGKLSQIEKEALAAQKELEKYQDFVRSLIENIIGVVDNHSEKNDLSVLEKDIRLGLNDITKGKVLKVIKELINKPNPDTEIVENLREKIHVQELIITDYQSGDKYMSKEMISNKMQETLKILKIPTSQYYQLASAQSLPEMGTSFEKLLREEVNQKEKARNKLIKINVILAVLTIGSLLTLT</sequence>
<name>A0ACA9LJQ5_9GLOM</name>
<keyword evidence="2" id="KW-1185">Reference proteome</keyword>
<dbReference type="EMBL" id="CAJVPW010004001">
    <property type="protein sequence ID" value="CAG8533415.1"/>
    <property type="molecule type" value="Genomic_DNA"/>
</dbReference>